<name>A0A840DDF6_9BACT</name>
<feature type="compositionally biased region" description="Polar residues" evidence="1">
    <location>
        <begin position="8"/>
        <end position="25"/>
    </location>
</feature>
<dbReference type="RefSeq" id="WP_011404510.1">
    <property type="nucleotide sequence ID" value="NZ_CALTRV010000007.1"/>
</dbReference>
<dbReference type="Proteomes" id="UP001155027">
    <property type="component" value="Unassembled WGS sequence"/>
</dbReference>
<dbReference type="EMBL" id="JANTZM010000012">
    <property type="protein sequence ID" value="MCS4158560.1"/>
    <property type="molecule type" value="Genomic_DNA"/>
</dbReference>
<evidence type="ECO:0000313" key="5">
    <source>
        <dbReference type="EMBL" id="MCS4036778.1"/>
    </source>
</evidence>
<feature type="region of interest" description="Disordered" evidence="1">
    <location>
        <begin position="1"/>
        <end position="25"/>
    </location>
</feature>
<evidence type="ECO:0000256" key="1">
    <source>
        <dbReference type="SAM" id="MobiDB-lite"/>
    </source>
</evidence>
<dbReference type="EMBL" id="JANUBF010000010">
    <property type="protein sequence ID" value="MCS4036778.1"/>
    <property type="molecule type" value="Genomic_DNA"/>
</dbReference>
<dbReference type="GeneID" id="83728697"/>
<dbReference type="Proteomes" id="UP001155040">
    <property type="component" value="Unassembled WGS sequence"/>
</dbReference>
<dbReference type="EMBL" id="JANUAU010000001">
    <property type="protein sequence ID" value="MCS3676621.1"/>
    <property type="molecule type" value="Genomic_DNA"/>
</dbReference>
<dbReference type="Proteomes" id="UP001155057">
    <property type="component" value="Unassembled WGS sequence"/>
</dbReference>
<evidence type="ECO:0000313" key="2">
    <source>
        <dbReference type="EMBL" id="MCS3676621.1"/>
    </source>
</evidence>
<evidence type="ECO:0000313" key="3">
    <source>
        <dbReference type="EMBL" id="MCS3711100.1"/>
    </source>
</evidence>
<gene>
    <name evidence="6" type="ORF">GGP45_002950</name>
    <name evidence="3" type="ORF">GGP61_002726</name>
    <name evidence="2" type="ORF">GGP71_000517</name>
    <name evidence="4" type="ORF">GGP82_002530</name>
    <name evidence="7" type="ORF">GGP99_002532</name>
    <name evidence="5" type="ORF">GGQ01_001843</name>
</gene>
<evidence type="ECO:0000313" key="8">
    <source>
        <dbReference type="Proteomes" id="UP001155040"/>
    </source>
</evidence>
<evidence type="ECO:0000313" key="6">
    <source>
        <dbReference type="EMBL" id="MCS4122586.1"/>
    </source>
</evidence>
<dbReference type="Proteomes" id="UP001155034">
    <property type="component" value="Unassembled WGS sequence"/>
</dbReference>
<dbReference type="EMBL" id="JANUAE010000010">
    <property type="protein sequence ID" value="MCS3711100.1"/>
    <property type="molecule type" value="Genomic_DNA"/>
</dbReference>
<protein>
    <submittedName>
        <fullName evidence="5">Uncharacterized protein</fullName>
    </submittedName>
</protein>
<dbReference type="AlphaFoldDB" id="A0A840DDF6"/>
<comment type="caution">
    <text evidence="5">The sequence shown here is derived from an EMBL/GenBank/DDBJ whole genome shotgun (WGS) entry which is preliminary data.</text>
</comment>
<reference evidence="5" key="1">
    <citation type="submission" date="2022-08" db="EMBL/GenBank/DDBJ databases">
        <title>Genomic Encyclopedia of Type Strains, Phase V (KMG-V): Genome sequencing to study the core and pangenomes of soil and plant-associated prokaryotes.</title>
        <authorList>
            <person name="Whitman W."/>
        </authorList>
    </citation>
    <scope>NUCLEOTIDE SEQUENCE</scope>
    <source>
        <strain evidence="2">0</strain>
        <strain evidence="4">SP2016B</strain>
        <strain evidence="7">SP3002</strain>
        <strain evidence="5">SP3012</strain>
        <strain evidence="6">SP3026</strain>
        <strain evidence="3">SP3049</strain>
    </source>
</reference>
<dbReference type="Proteomes" id="UP001155110">
    <property type="component" value="Unassembled WGS sequence"/>
</dbReference>
<accession>A0A840DDF6</accession>
<proteinExistence type="predicted"/>
<sequence>MRSRSARSQKVQPHTRSGELTSQSGIITGRLADWADALETTSSELLDAMDRAGIEPLIDTGASKDGEGHDRPTNPELRCIAMTEADVGRVSAELLEISPVARE</sequence>
<dbReference type="Proteomes" id="UP001155144">
    <property type="component" value="Unassembled WGS sequence"/>
</dbReference>
<evidence type="ECO:0000313" key="4">
    <source>
        <dbReference type="EMBL" id="MCS3865966.1"/>
    </source>
</evidence>
<dbReference type="EMBL" id="JANTYZ010000007">
    <property type="protein sequence ID" value="MCS3865966.1"/>
    <property type="molecule type" value="Genomic_DNA"/>
</dbReference>
<dbReference type="EMBL" id="JANUBL010000007">
    <property type="protein sequence ID" value="MCS4122586.1"/>
    <property type="molecule type" value="Genomic_DNA"/>
</dbReference>
<evidence type="ECO:0000313" key="7">
    <source>
        <dbReference type="EMBL" id="MCS4158560.1"/>
    </source>
</evidence>
<organism evidence="5 8">
    <name type="scientific">Salinibacter ruber</name>
    <dbReference type="NCBI Taxonomy" id="146919"/>
    <lineage>
        <taxon>Bacteria</taxon>
        <taxon>Pseudomonadati</taxon>
        <taxon>Rhodothermota</taxon>
        <taxon>Rhodothermia</taxon>
        <taxon>Rhodothermales</taxon>
        <taxon>Salinibacteraceae</taxon>
        <taxon>Salinibacter</taxon>
    </lineage>
</organism>